<reference evidence="2 3" key="1">
    <citation type="submission" date="2017-07" db="EMBL/GenBank/DDBJ databases">
        <title>The genome sequence of Paludifilum halophilum highlights mechanisms for microbial adaptation to high salt environemnts.</title>
        <authorList>
            <person name="Belbahri L."/>
        </authorList>
    </citation>
    <scope>NUCLEOTIDE SEQUENCE [LARGE SCALE GENOMIC DNA]</scope>
    <source>
        <strain evidence="2 3">DSM 102817</strain>
    </source>
</reference>
<accession>A0A235BB45</accession>
<dbReference type="EMBL" id="NOWF01000001">
    <property type="protein sequence ID" value="OYD09530.1"/>
    <property type="molecule type" value="Genomic_DNA"/>
</dbReference>
<comment type="caution">
    <text evidence="2">The sequence shown here is derived from an EMBL/GenBank/DDBJ whole genome shotgun (WGS) entry which is preliminary data.</text>
</comment>
<keyword evidence="1" id="KW-0175">Coiled coil</keyword>
<feature type="coiled-coil region" evidence="1">
    <location>
        <begin position="13"/>
        <end position="43"/>
    </location>
</feature>
<protein>
    <submittedName>
        <fullName evidence="2">Uncharacterized protein</fullName>
    </submittedName>
</protein>
<dbReference type="Proteomes" id="UP000215459">
    <property type="component" value="Unassembled WGS sequence"/>
</dbReference>
<gene>
    <name evidence="2" type="ORF">CHM34_00480</name>
</gene>
<keyword evidence="3" id="KW-1185">Reference proteome</keyword>
<dbReference type="NCBIfam" id="TIGR00756">
    <property type="entry name" value="PPR"/>
    <property type="match status" value="1"/>
</dbReference>
<dbReference type="RefSeq" id="WP_094262630.1">
    <property type="nucleotide sequence ID" value="NZ_NOWF01000001.1"/>
</dbReference>
<dbReference type="AlphaFoldDB" id="A0A235BB45"/>
<dbReference type="InterPro" id="IPR002885">
    <property type="entry name" value="PPR_rpt"/>
</dbReference>
<evidence type="ECO:0000256" key="1">
    <source>
        <dbReference type="SAM" id="Coils"/>
    </source>
</evidence>
<sequence>MIEHAKRFFEKGKTELKKAVDVVKEERARREREKAYREEFEAEFRYKDDDLDFVMLISAEEAKIYEKAKKKLKEVERVQSDPQILKQWQSKKYLSLHHHFSEKVVFYYERRNEDPVALHRTIRYSERLVEYAPVAIKAYRMDPYVYELPEHPGYETLIALYGEVGEWEEALRLCEKARDQGWKGDWDARIYQIQETIHKK</sequence>
<name>A0A235BB45_9BACL</name>
<evidence type="ECO:0000313" key="2">
    <source>
        <dbReference type="EMBL" id="OYD09530.1"/>
    </source>
</evidence>
<organism evidence="2 3">
    <name type="scientific">Paludifilum halophilum</name>
    <dbReference type="NCBI Taxonomy" id="1642702"/>
    <lineage>
        <taxon>Bacteria</taxon>
        <taxon>Bacillati</taxon>
        <taxon>Bacillota</taxon>
        <taxon>Bacilli</taxon>
        <taxon>Bacillales</taxon>
        <taxon>Thermoactinomycetaceae</taxon>
        <taxon>Paludifilum</taxon>
    </lineage>
</organism>
<dbReference type="OrthoDB" id="2988417at2"/>
<evidence type="ECO:0000313" key="3">
    <source>
        <dbReference type="Proteomes" id="UP000215459"/>
    </source>
</evidence>
<proteinExistence type="predicted"/>